<comment type="caution">
    <text evidence="1">The sequence shown here is derived from an EMBL/GenBank/DDBJ whole genome shotgun (WGS) entry which is preliminary data.</text>
</comment>
<dbReference type="SUPFAM" id="SSF50346">
    <property type="entry name" value="PRC-barrel domain"/>
    <property type="match status" value="1"/>
</dbReference>
<reference evidence="1 2" key="1">
    <citation type="submission" date="2021-03" db="EMBL/GenBank/DDBJ databases">
        <title>Genomic Encyclopedia of Type Strains, Phase IV (KMG-IV): sequencing the most valuable type-strain genomes for metagenomic binning, comparative biology and taxonomic classification.</title>
        <authorList>
            <person name="Goeker M."/>
        </authorList>
    </citation>
    <scope>NUCLEOTIDE SEQUENCE [LARGE SCALE GENOMIC DNA]</scope>
    <source>
        <strain evidence="1 2">DSM 40526</strain>
    </source>
</reference>
<dbReference type="RefSeq" id="WP_189965468.1">
    <property type="nucleotide sequence ID" value="NZ_BMVL01000002.1"/>
</dbReference>
<protein>
    <recommendedName>
        <fullName evidence="3">PRC-barrel domain protein</fullName>
    </recommendedName>
</protein>
<gene>
    <name evidence="1" type="ORF">J2Z77_000581</name>
</gene>
<dbReference type="InterPro" id="IPR014747">
    <property type="entry name" value="Bac_photo_RC_H_C"/>
</dbReference>
<dbReference type="InterPro" id="IPR011033">
    <property type="entry name" value="PRC_barrel-like_sf"/>
</dbReference>
<sequence>MTENLWSYNPESHYNPGTNLVGFKVEASDGHIGKVDEATAEVGSSYLVVDTGPWIFGKEVLLPAGTVVRVDMKEEKVHVNLTKEQIKNSPEYDKDKHRGNVAYREEVGQYYGHEMGI</sequence>
<proteinExistence type="predicted"/>
<evidence type="ECO:0000313" key="1">
    <source>
        <dbReference type="EMBL" id="MBP2034797.1"/>
    </source>
</evidence>
<organism evidence="1 2">
    <name type="scientific">Streptomyces avidinii</name>
    <dbReference type="NCBI Taxonomy" id="1895"/>
    <lineage>
        <taxon>Bacteria</taxon>
        <taxon>Bacillati</taxon>
        <taxon>Actinomycetota</taxon>
        <taxon>Actinomycetes</taxon>
        <taxon>Kitasatosporales</taxon>
        <taxon>Streptomycetaceae</taxon>
        <taxon>Streptomyces</taxon>
    </lineage>
</organism>
<evidence type="ECO:0008006" key="3">
    <source>
        <dbReference type="Google" id="ProtNLM"/>
    </source>
</evidence>
<evidence type="ECO:0000313" key="2">
    <source>
        <dbReference type="Proteomes" id="UP001519310"/>
    </source>
</evidence>
<keyword evidence="2" id="KW-1185">Reference proteome</keyword>
<dbReference type="Proteomes" id="UP001519310">
    <property type="component" value="Unassembled WGS sequence"/>
</dbReference>
<dbReference type="Gene3D" id="3.90.50.10">
    <property type="entry name" value="Photosynthetic Reaction Center, subunit H, domain 2"/>
    <property type="match status" value="1"/>
</dbReference>
<name>A0ABS4KXQ3_STRAV</name>
<accession>A0ABS4KXQ3</accession>
<dbReference type="EMBL" id="JAGGLQ010000001">
    <property type="protein sequence ID" value="MBP2034797.1"/>
    <property type="molecule type" value="Genomic_DNA"/>
</dbReference>